<dbReference type="PROSITE" id="PS50294">
    <property type="entry name" value="WD_REPEATS_REGION"/>
    <property type="match status" value="3"/>
</dbReference>
<evidence type="ECO:0000256" key="3">
    <source>
        <dbReference type="PROSITE-ProRule" id="PRU00221"/>
    </source>
</evidence>
<dbReference type="Proteomes" id="UP000695022">
    <property type="component" value="Unplaced"/>
</dbReference>
<evidence type="ECO:0000313" key="4">
    <source>
        <dbReference type="Proteomes" id="UP000695022"/>
    </source>
</evidence>
<dbReference type="CDD" id="cd00200">
    <property type="entry name" value="WD40"/>
    <property type="match status" value="1"/>
</dbReference>
<organism evidence="4 5">
    <name type="scientific">Priapulus caudatus</name>
    <name type="common">Priapulid worm</name>
    <dbReference type="NCBI Taxonomy" id="37621"/>
    <lineage>
        <taxon>Eukaryota</taxon>
        <taxon>Metazoa</taxon>
        <taxon>Ecdysozoa</taxon>
        <taxon>Scalidophora</taxon>
        <taxon>Priapulida</taxon>
        <taxon>Priapulimorpha</taxon>
        <taxon>Priapulimorphida</taxon>
        <taxon>Priapulidae</taxon>
        <taxon>Priapulus</taxon>
    </lineage>
</organism>
<feature type="repeat" description="WD" evidence="3">
    <location>
        <begin position="198"/>
        <end position="239"/>
    </location>
</feature>
<accession>A0ABM1ES10</accession>
<feature type="repeat" description="WD" evidence="3">
    <location>
        <begin position="156"/>
        <end position="197"/>
    </location>
</feature>
<protein>
    <submittedName>
        <fullName evidence="5">WD repeat-containing protein 88-like</fullName>
    </submittedName>
</protein>
<reference evidence="5" key="1">
    <citation type="submission" date="2025-08" db="UniProtKB">
        <authorList>
            <consortium name="RefSeq"/>
        </authorList>
    </citation>
    <scope>IDENTIFICATION</scope>
</reference>
<gene>
    <name evidence="5" type="primary">LOC106815075</name>
</gene>
<dbReference type="SMART" id="SM00320">
    <property type="entry name" value="WD40"/>
    <property type="match status" value="7"/>
</dbReference>
<keyword evidence="2" id="KW-0677">Repeat</keyword>
<evidence type="ECO:0000256" key="2">
    <source>
        <dbReference type="ARBA" id="ARBA00022737"/>
    </source>
</evidence>
<name>A0ABM1ES10_PRICU</name>
<evidence type="ECO:0000256" key="1">
    <source>
        <dbReference type="ARBA" id="ARBA00022574"/>
    </source>
</evidence>
<dbReference type="InterPro" id="IPR019775">
    <property type="entry name" value="WD40_repeat_CS"/>
</dbReference>
<dbReference type="PANTHER" id="PTHR45048">
    <property type="match status" value="1"/>
</dbReference>
<dbReference type="PROSITE" id="PS00678">
    <property type="entry name" value="WD_REPEATS_1"/>
    <property type="match status" value="4"/>
</dbReference>
<proteinExistence type="predicted"/>
<dbReference type="Gene3D" id="2.130.10.10">
    <property type="entry name" value="YVTN repeat-like/Quinoprotein amine dehydrogenase"/>
    <property type="match status" value="3"/>
</dbReference>
<keyword evidence="4" id="KW-1185">Reference proteome</keyword>
<dbReference type="PRINTS" id="PR00320">
    <property type="entry name" value="GPROTEINBRPT"/>
</dbReference>
<feature type="repeat" description="WD" evidence="3">
    <location>
        <begin position="252"/>
        <end position="286"/>
    </location>
</feature>
<dbReference type="InterPro" id="IPR001680">
    <property type="entry name" value="WD40_rpt"/>
</dbReference>
<feature type="repeat" description="WD" evidence="3">
    <location>
        <begin position="29"/>
        <end position="70"/>
    </location>
</feature>
<keyword evidence="1 3" id="KW-0853">WD repeat</keyword>
<evidence type="ECO:0000313" key="5">
    <source>
        <dbReference type="RefSeq" id="XP_014674981.1"/>
    </source>
</evidence>
<feature type="repeat" description="WD" evidence="3">
    <location>
        <begin position="287"/>
        <end position="320"/>
    </location>
</feature>
<dbReference type="GeneID" id="106815075"/>
<dbReference type="InterPro" id="IPR036322">
    <property type="entry name" value="WD40_repeat_dom_sf"/>
</dbReference>
<dbReference type="RefSeq" id="XP_014674981.1">
    <property type="nucleotide sequence ID" value="XM_014819495.1"/>
</dbReference>
<dbReference type="PROSITE" id="PS50082">
    <property type="entry name" value="WD_REPEATS_2"/>
    <property type="match status" value="7"/>
</dbReference>
<feature type="repeat" description="WD" evidence="3">
    <location>
        <begin position="71"/>
        <end position="112"/>
    </location>
</feature>
<dbReference type="Pfam" id="PF00400">
    <property type="entry name" value="WD40"/>
    <property type="match status" value="7"/>
</dbReference>
<sequence>MASADSDRGDIDESGWKQDDLARVANKCFAEHTDSVNSCCFCMDDSHILSASTDRTVRLFNSASMKAVHTYTGHTDSVSSCHMCPDSTKFASASYDRSVRVCDTATGQLLWSGRHSGFVTCCRFSQDGRLVASTGDLDHTLKIWDAGSGALVDSVGDLHTATVTACCFAADSRRVATASMDKTVAFWDLTSRKKTVTLNGHKSVVSGCDVSRDARLLCSSSWDKTVLIWDISSGTYRTKGPVVLDKCYEGCVGCCAFNADADSLISGSHDHNLMLWDVRTATRKLLLKGHEGRVNACSFSSGGALVVSCAADSTVKLWNIAGCGTILVRTKDGSPIEGVARCAACDRSFRTRYGVTSEEATLCGFCRLELTDIN</sequence>
<feature type="repeat" description="WD" evidence="3">
    <location>
        <begin position="112"/>
        <end position="154"/>
    </location>
</feature>
<dbReference type="InterPro" id="IPR020472">
    <property type="entry name" value="WD40_PAC1"/>
</dbReference>
<dbReference type="PANTHER" id="PTHR45048:SF1">
    <property type="entry name" value="WD REPEAT-CONTAINING PROTEIN 88"/>
    <property type="match status" value="1"/>
</dbReference>
<dbReference type="SUPFAM" id="SSF50978">
    <property type="entry name" value="WD40 repeat-like"/>
    <property type="match status" value="1"/>
</dbReference>
<dbReference type="InterPro" id="IPR015943">
    <property type="entry name" value="WD40/YVTN_repeat-like_dom_sf"/>
</dbReference>